<dbReference type="EMBL" id="BOOO01000020">
    <property type="protein sequence ID" value="GII30571.1"/>
    <property type="molecule type" value="Genomic_DNA"/>
</dbReference>
<dbReference type="RefSeq" id="WP_203954536.1">
    <property type="nucleotide sequence ID" value="NZ_BOOO01000020.1"/>
</dbReference>
<evidence type="ECO:0000313" key="2">
    <source>
        <dbReference type="EMBL" id="GII30571.1"/>
    </source>
</evidence>
<keyword evidence="1" id="KW-1133">Transmembrane helix</keyword>
<evidence type="ECO:0000313" key="3">
    <source>
        <dbReference type="Proteomes" id="UP000650628"/>
    </source>
</evidence>
<comment type="caution">
    <text evidence="2">The sequence shown here is derived from an EMBL/GenBank/DDBJ whole genome shotgun (WGS) entry which is preliminary data.</text>
</comment>
<feature type="transmembrane region" description="Helical" evidence="1">
    <location>
        <begin position="188"/>
        <end position="206"/>
    </location>
</feature>
<dbReference type="AlphaFoldDB" id="A0A8J3TR45"/>
<sequence length="332" mass="36743">MTGDLLPLGPAGLGGGPRPATHLSWDEDRLVASDEASGRSVRLPPGVPRALACYSFTRETAEKGKKDKPVMLFGLAVLDADRLVLLDLPGQWAADAVAAFAAVHGLEFHTWGFTPAQARTFLSCRAPGWGVLRGLPVRPPASRRRRVAWWTVALSGLVCMVCTLYFLPPHMWRFFRFTVLNFADVLELKWLALAASPLGVLLAPVFRRLDRAVFRRRVVRGSGLAAMDRPMAPRMCVRGRRLAVAGLGPTPGTRTVRKSPLDRLRMLIYRCEGLNGLFVIDETGFPLYHFPGRWHPEDTNRFAVRHGITFEIRDLPRGEYATLAVAARDGCP</sequence>
<accession>A0A8J3TR45</accession>
<keyword evidence="1" id="KW-0812">Transmembrane</keyword>
<evidence type="ECO:0000256" key="1">
    <source>
        <dbReference type="SAM" id="Phobius"/>
    </source>
</evidence>
<dbReference type="Proteomes" id="UP000650628">
    <property type="component" value="Unassembled WGS sequence"/>
</dbReference>
<organism evidence="2 3">
    <name type="scientific">Planotetraspora mira</name>
    <dbReference type="NCBI Taxonomy" id="58121"/>
    <lineage>
        <taxon>Bacteria</taxon>
        <taxon>Bacillati</taxon>
        <taxon>Actinomycetota</taxon>
        <taxon>Actinomycetes</taxon>
        <taxon>Streptosporangiales</taxon>
        <taxon>Streptosporangiaceae</taxon>
        <taxon>Planotetraspora</taxon>
    </lineage>
</organism>
<feature type="transmembrane region" description="Helical" evidence="1">
    <location>
        <begin position="147"/>
        <end position="168"/>
    </location>
</feature>
<keyword evidence="3" id="KW-1185">Reference proteome</keyword>
<proteinExistence type="predicted"/>
<gene>
    <name evidence="2" type="ORF">Pmi06nite_40130</name>
</gene>
<name>A0A8J3TR45_9ACTN</name>
<reference evidence="2 3" key="1">
    <citation type="submission" date="2021-01" db="EMBL/GenBank/DDBJ databases">
        <title>Whole genome shotgun sequence of Planotetraspora mira NBRC 15435.</title>
        <authorList>
            <person name="Komaki H."/>
            <person name="Tamura T."/>
        </authorList>
    </citation>
    <scope>NUCLEOTIDE SEQUENCE [LARGE SCALE GENOMIC DNA]</scope>
    <source>
        <strain evidence="2 3">NBRC 15435</strain>
    </source>
</reference>
<keyword evidence="1" id="KW-0472">Membrane</keyword>
<protein>
    <submittedName>
        <fullName evidence="2">Uncharacterized protein</fullName>
    </submittedName>
</protein>